<keyword evidence="1" id="KW-0732">Signal</keyword>
<keyword evidence="3" id="KW-1185">Reference proteome</keyword>
<gene>
    <name evidence="2" type="ORF">H0264_10760</name>
</gene>
<protein>
    <recommendedName>
        <fullName evidence="4">Secreted protein</fullName>
    </recommendedName>
</protein>
<dbReference type="RefSeq" id="WP_181583829.1">
    <property type="nucleotide sequence ID" value="NZ_CP059399.1"/>
</dbReference>
<dbReference type="Proteomes" id="UP000515512">
    <property type="component" value="Chromosome"/>
</dbReference>
<dbReference type="AlphaFoldDB" id="A0A7D6Z6B1"/>
<organism evidence="2 3">
    <name type="scientific">Nocardia huaxiensis</name>
    <dbReference type="NCBI Taxonomy" id="2755382"/>
    <lineage>
        <taxon>Bacteria</taxon>
        <taxon>Bacillati</taxon>
        <taxon>Actinomycetota</taxon>
        <taxon>Actinomycetes</taxon>
        <taxon>Mycobacteriales</taxon>
        <taxon>Nocardiaceae</taxon>
        <taxon>Nocardia</taxon>
    </lineage>
</organism>
<evidence type="ECO:0000256" key="1">
    <source>
        <dbReference type="SAM" id="SignalP"/>
    </source>
</evidence>
<evidence type="ECO:0000313" key="3">
    <source>
        <dbReference type="Proteomes" id="UP000515512"/>
    </source>
</evidence>
<evidence type="ECO:0000313" key="2">
    <source>
        <dbReference type="EMBL" id="QLY32664.1"/>
    </source>
</evidence>
<proteinExistence type="predicted"/>
<sequence length="198" mass="21141">MRTPTSLRAAVLFGPVAAAALVATAAPAPARLVEFPQVPTLLRDTPCMGNIRSWADTGPQWPGRAIISVQALPIVGYTSGEYSFAPQCETVVTVAWRNVNTGRAGEYRVTLVAGIYGSIQYAQFQDTDPGHVVVTVYTDMANIPQHGAFDVPADPNPAPPTSTEWAATPSYSGQVLDIAQFIKWDTGIPGVWRTPQSS</sequence>
<dbReference type="EMBL" id="CP059399">
    <property type="protein sequence ID" value="QLY32664.1"/>
    <property type="molecule type" value="Genomic_DNA"/>
</dbReference>
<name>A0A7D6Z6B1_9NOCA</name>
<reference evidence="2 3" key="1">
    <citation type="submission" date="2020-07" db="EMBL/GenBank/DDBJ databases">
        <authorList>
            <person name="Zhuang K."/>
            <person name="Ran Y."/>
        </authorList>
    </citation>
    <scope>NUCLEOTIDE SEQUENCE [LARGE SCALE GENOMIC DNA]</scope>
    <source>
        <strain evidence="2 3">WCH-YHL-001</strain>
    </source>
</reference>
<evidence type="ECO:0008006" key="4">
    <source>
        <dbReference type="Google" id="ProtNLM"/>
    </source>
</evidence>
<feature type="signal peptide" evidence="1">
    <location>
        <begin position="1"/>
        <end position="25"/>
    </location>
</feature>
<accession>A0A7D6Z6B1</accession>
<feature type="chain" id="PRO_5027812384" description="Secreted protein" evidence="1">
    <location>
        <begin position="26"/>
        <end position="198"/>
    </location>
</feature>
<dbReference type="KEGG" id="nhu:H0264_10760"/>